<dbReference type="AlphaFoldDB" id="A0A0E9PU48"/>
<name>A0A0E9PU48_ANGAN</name>
<evidence type="ECO:0000313" key="1">
    <source>
        <dbReference type="EMBL" id="JAH08166.1"/>
    </source>
</evidence>
<dbReference type="EMBL" id="GBXM01100411">
    <property type="protein sequence ID" value="JAH08166.1"/>
    <property type="molecule type" value="Transcribed_RNA"/>
</dbReference>
<organism evidence="1">
    <name type="scientific">Anguilla anguilla</name>
    <name type="common">European freshwater eel</name>
    <name type="synonym">Muraena anguilla</name>
    <dbReference type="NCBI Taxonomy" id="7936"/>
    <lineage>
        <taxon>Eukaryota</taxon>
        <taxon>Metazoa</taxon>
        <taxon>Chordata</taxon>
        <taxon>Craniata</taxon>
        <taxon>Vertebrata</taxon>
        <taxon>Euteleostomi</taxon>
        <taxon>Actinopterygii</taxon>
        <taxon>Neopterygii</taxon>
        <taxon>Teleostei</taxon>
        <taxon>Anguilliformes</taxon>
        <taxon>Anguillidae</taxon>
        <taxon>Anguilla</taxon>
    </lineage>
</organism>
<proteinExistence type="predicted"/>
<reference evidence="1" key="2">
    <citation type="journal article" date="2015" name="Fish Shellfish Immunol.">
        <title>Early steps in the European eel (Anguilla anguilla)-Vibrio vulnificus interaction in the gills: Role of the RtxA13 toxin.</title>
        <authorList>
            <person name="Callol A."/>
            <person name="Pajuelo D."/>
            <person name="Ebbesson L."/>
            <person name="Teles M."/>
            <person name="MacKenzie S."/>
            <person name="Amaro C."/>
        </authorList>
    </citation>
    <scope>NUCLEOTIDE SEQUENCE</scope>
</reference>
<reference evidence="1" key="1">
    <citation type="submission" date="2014-11" db="EMBL/GenBank/DDBJ databases">
        <authorList>
            <person name="Amaro Gonzalez C."/>
        </authorList>
    </citation>
    <scope>NUCLEOTIDE SEQUENCE</scope>
</reference>
<sequence>MMPVMKSVSGIARVSQRTSCLSTSVTTHHISKPNFPEATASIATTNFFLTSSTFSRSDNA</sequence>
<protein>
    <submittedName>
        <fullName evidence="1">Uncharacterized protein</fullName>
    </submittedName>
</protein>
<accession>A0A0E9PU48</accession>